<organism evidence="3 4">
    <name type="scientific">Parablautia muri</name>
    <dbReference type="NCBI Taxonomy" id="2320879"/>
    <lineage>
        <taxon>Bacteria</taxon>
        <taxon>Bacillati</taxon>
        <taxon>Bacillota</taxon>
        <taxon>Clostridia</taxon>
        <taxon>Lachnospirales</taxon>
        <taxon>Lachnospiraceae</taxon>
        <taxon>Parablautia</taxon>
    </lineage>
</organism>
<dbReference type="EMBL" id="QZDT01000023">
    <property type="protein sequence ID" value="NBJ93731.1"/>
    <property type="molecule type" value="Genomic_DNA"/>
</dbReference>
<evidence type="ECO:0000313" key="4">
    <source>
        <dbReference type="Proteomes" id="UP001154420"/>
    </source>
</evidence>
<gene>
    <name evidence="3" type="ORF">D5281_14295</name>
</gene>
<comment type="caution">
    <text evidence="3">The sequence shown here is derived from an EMBL/GenBank/DDBJ whole genome shotgun (WGS) entry which is preliminary data.</text>
</comment>
<evidence type="ECO:0000256" key="1">
    <source>
        <dbReference type="SAM" id="MobiDB-lite"/>
    </source>
</evidence>
<dbReference type="RefSeq" id="WP_160560792.1">
    <property type="nucleotide sequence ID" value="NZ_QZDT01000023.1"/>
</dbReference>
<accession>A0A9X5GT83</accession>
<dbReference type="AlphaFoldDB" id="A0A9X5GT83"/>
<feature type="transmembrane region" description="Helical" evidence="2">
    <location>
        <begin position="51"/>
        <end position="68"/>
    </location>
</feature>
<evidence type="ECO:0000313" key="3">
    <source>
        <dbReference type="EMBL" id="NBJ93731.1"/>
    </source>
</evidence>
<keyword evidence="2" id="KW-1133">Transmembrane helix</keyword>
<keyword evidence="2" id="KW-0472">Membrane</keyword>
<sequence length="74" mass="8467">MTEKQEDRIQETKEDTVEENKEKDKKPSSGSAFEGIYERLPDISVRSVDRFIILCVIALIVVVLIGVLKANHFF</sequence>
<feature type="compositionally biased region" description="Basic and acidic residues" evidence="1">
    <location>
        <begin position="1"/>
        <end position="27"/>
    </location>
</feature>
<reference evidence="3" key="1">
    <citation type="submission" date="2018-09" db="EMBL/GenBank/DDBJ databases">
        <title>Murine metabolic-syndrome-specific gut microbial biobank.</title>
        <authorList>
            <person name="Liu C."/>
        </authorList>
    </citation>
    <scope>NUCLEOTIDE SEQUENCE</scope>
    <source>
        <strain evidence="3">D42-62</strain>
    </source>
</reference>
<keyword evidence="2" id="KW-0812">Transmembrane</keyword>
<name>A0A9X5GT83_9FIRM</name>
<evidence type="ECO:0000256" key="2">
    <source>
        <dbReference type="SAM" id="Phobius"/>
    </source>
</evidence>
<dbReference type="OrthoDB" id="9977165at2"/>
<keyword evidence="4" id="KW-1185">Reference proteome</keyword>
<feature type="region of interest" description="Disordered" evidence="1">
    <location>
        <begin position="1"/>
        <end position="32"/>
    </location>
</feature>
<dbReference type="Proteomes" id="UP001154420">
    <property type="component" value="Unassembled WGS sequence"/>
</dbReference>
<proteinExistence type="predicted"/>
<protein>
    <submittedName>
        <fullName evidence="3">Uncharacterized protein</fullName>
    </submittedName>
</protein>